<reference evidence="1 2" key="1">
    <citation type="submission" date="2016-06" db="EMBL/GenBank/DDBJ databases">
        <authorList>
            <person name="Kjaerup R.B."/>
            <person name="Dalgaard T.S."/>
            <person name="Juul-Madsen H.R."/>
        </authorList>
    </citation>
    <scope>NUCLEOTIDE SEQUENCE [LARGE SCALE GENOMIC DNA]</scope>
    <source>
        <strain evidence="1">2</strain>
    </source>
</reference>
<dbReference type="AlphaFoldDB" id="A0A1A8XNG8"/>
<evidence type="ECO:0000313" key="2">
    <source>
        <dbReference type="Proteomes" id="UP000199600"/>
    </source>
</evidence>
<evidence type="ECO:0000313" key="1">
    <source>
        <dbReference type="EMBL" id="SBT06719.1"/>
    </source>
</evidence>
<keyword evidence="2" id="KW-1185">Reference proteome</keyword>
<dbReference type="EMBL" id="FLQY01000107">
    <property type="protein sequence ID" value="SBT06719.1"/>
    <property type="molecule type" value="Genomic_DNA"/>
</dbReference>
<dbReference type="Proteomes" id="UP000199600">
    <property type="component" value="Unassembled WGS sequence"/>
</dbReference>
<protein>
    <submittedName>
        <fullName evidence="1">Uncharacterized protein</fullName>
    </submittedName>
</protein>
<sequence>MRSCSVCVLAWLTDMVIDTSGFRDAVVSLELKAPSAKPTQIDTISRIVMQRVVKGISAKFLRPALATNAWT</sequence>
<organism evidence="1 2">
    <name type="scientific">Candidatus Propionivibrio aalborgensis</name>
    <dbReference type="NCBI Taxonomy" id="1860101"/>
    <lineage>
        <taxon>Bacteria</taxon>
        <taxon>Pseudomonadati</taxon>
        <taxon>Pseudomonadota</taxon>
        <taxon>Betaproteobacteria</taxon>
        <taxon>Rhodocyclales</taxon>
        <taxon>Rhodocyclaceae</taxon>
        <taxon>Propionivibrio</taxon>
    </lineage>
</organism>
<accession>A0A1A8XNG8</accession>
<name>A0A1A8XNG8_9RHOO</name>
<proteinExistence type="predicted"/>
<gene>
    <name evidence="1" type="ORF">PROAA_1950024</name>
</gene>